<dbReference type="BioCyc" id="CSTI499177:GJE9-1576-MONOMER"/>
<dbReference type="Proteomes" id="UP000007041">
    <property type="component" value="Chromosome"/>
</dbReference>
<organism evidence="1 2">
    <name type="scientific">Acetoanaerobium sticklandii (strain ATCC 12662 / DSM 519 / JCM 1433 / CCUG 9281 / NCIMB 10654 / HF)</name>
    <name type="common">Clostridium sticklandii</name>
    <dbReference type="NCBI Taxonomy" id="499177"/>
    <lineage>
        <taxon>Bacteria</taxon>
        <taxon>Bacillati</taxon>
        <taxon>Bacillota</taxon>
        <taxon>Clostridia</taxon>
        <taxon>Peptostreptococcales</taxon>
        <taxon>Filifactoraceae</taxon>
        <taxon>Acetoanaerobium</taxon>
    </lineage>
</organism>
<reference evidence="2" key="1">
    <citation type="journal article" date="2010" name="BMC Genomics">
        <title>Clostridium sticklandii, a specialist in amino acid degradation:revisiting its metabolism through its genome sequence.</title>
        <authorList>
            <person name="Fonknechten N."/>
            <person name="Chaussonnerie S."/>
            <person name="Tricot S."/>
            <person name="Lajus A."/>
            <person name="Andreesen J.R."/>
            <person name="Perchat N."/>
            <person name="Pelletier E."/>
            <person name="Gouyvenoux M."/>
            <person name="Barbe V."/>
            <person name="Salanoubat M."/>
            <person name="Le Paslier D."/>
            <person name="Weissenbach J."/>
            <person name="Cohen G.N."/>
            <person name="Kreimeyer A."/>
        </authorList>
    </citation>
    <scope>NUCLEOTIDE SEQUENCE [LARGE SCALE GENOMIC DNA]</scope>
    <source>
        <strain evidence="2">ATCC 12662 / DSM 519 / JCM 1433 / CCUG 9281 / NCIMB 10654 / HF</strain>
    </source>
</reference>
<sequence>MNEWVEMWNEGIEKEGVTARIVKKTPGILCPCYNESTGYGNPLWHVDNPSEPDCDDECYLSSTEIVTDIKCFMIPKDSLKADNVDQIILDLIGKIEKYDYVYYGPNTYNIKELGEDDYIEYTNMKFRIKNVQRYDIREEPLAYIAVLELIQNV</sequence>
<dbReference type="AlphaFoldDB" id="E3PRZ0"/>
<accession>E3PRZ0</accession>
<dbReference type="HOGENOM" id="CLU_1710100_0_0_9"/>
<dbReference type="EMBL" id="FP565809">
    <property type="protein sequence ID" value="CBH21644.1"/>
    <property type="molecule type" value="Genomic_DNA"/>
</dbReference>
<protein>
    <recommendedName>
        <fullName evidence="3">Phage protein</fullName>
    </recommendedName>
</protein>
<proteinExistence type="predicted"/>
<evidence type="ECO:0000313" key="2">
    <source>
        <dbReference type="Proteomes" id="UP000007041"/>
    </source>
</evidence>
<dbReference type="STRING" id="1511.CLOST_1524"/>
<dbReference type="GeneID" id="35558474"/>
<keyword evidence="2" id="KW-1185">Reference proteome</keyword>
<evidence type="ECO:0008006" key="3">
    <source>
        <dbReference type="Google" id="ProtNLM"/>
    </source>
</evidence>
<name>E3PRZ0_ACESD</name>
<evidence type="ECO:0000313" key="1">
    <source>
        <dbReference type="EMBL" id="CBH21644.1"/>
    </source>
</evidence>
<dbReference type="KEGG" id="cst:CLOST_1524"/>
<dbReference type="RefSeq" id="WP_013361737.1">
    <property type="nucleotide sequence ID" value="NC_014614.1"/>
</dbReference>
<gene>
    <name evidence="1" type="ordered locus">CLOST_1524</name>
</gene>